<dbReference type="GO" id="GO:0020037">
    <property type="term" value="F:heme binding"/>
    <property type="evidence" value="ECO:0007669"/>
    <property type="project" value="TreeGrafter"/>
</dbReference>
<dbReference type="GO" id="GO:0022904">
    <property type="term" value="P:respiratory electron transport chain"/>
    <property type="evidence" value="ECO:0007669"/>
    <property type="project" value="InterPro"/>
</dbReference>
<organism evidence="8 9">
    <name type="scientific">Cereibacter ovatus</name>
    <dbReference type="NCBI Taxonomy" id="439529"/>
    <lineage>
        <taxon>Bacteria</taxon>
        <taxon>Pseudomonadati</taxon>
        <taxon>Pseudomonadota</taxon>
        <taxon>Alphaproteobacteria</taxon>
        <taxon>Rhodobacterales</taxon>
        <taxon>Paracoccaceae</taxon>
        <taxon>Cereibacter</taxon>
    </lineage>
</organism>
<feature type="transmembrane region" description="Helical" evidence="6">
    <location>
        <begin position="153"/>
        <end position="173"/>
    </location>
</feature>
<proteinExistence type="predicted"/>
<sequence length="197" mass="21279">MIRVWDPVVRSFHWGLAACFALAWLTADEVQAAHEWLGYTAAALVALRVVWGFVGSRYARFAQFLRGPGAVVAYLRAMVAGRERRHIGHNPAGAAMIVALLVAMAGTALTGWLMAEPSRQALLPAIVTPAFADDHGQGKGRSEDMIEEIHETLANLMLALVLLHLGGVALASVRHRENLARSMVTGLKRPAEPGDID</sequence>
<keyword evidence="9" id="KW-1185">Reference proteome</keyword>
<dbReference type="InterPro" id="IPR011577">
    <property type="entry name" value="Cyt_b561_bac/Ni-Hgenase"/>
</dbReference>
<dbReference type="Pfam" id="PF01292">
    <property type="entry name" value="Ni_hydr_CYTB"/>
    <property type="match status" value="1"/>
</dbReference>
<dbReference type="InterPro" id="IPR016174">
    <property type="entry name" value="Di-haem_cyt_TM"/>
</dbReference>
<evidence type="ECO:0000256" key="1">
    <source>
        <dbReference type="ARBA" id="ARBA00004651"/>
    </source>
</evidence>
<dbReference type="AlphaFoldDB" id="A0A285D3W0"/>
<keyword evidence="3 6" id="KW-0812">Transmembrane</keyword>
<reference evidence="9" key="1">
    <citation type="submission" date="2017-08" db="EMBL/GenBank/DDBJ databases">
        <authorList>
            <person name="Varghese N."/>
            <person name="Submissions S."/>
        </authorList>
    </citation>
    <scope>NUCLEOTIDE SEQUENCE [LARGE SCALE GENOMIC DNA]</scope>
    <source>
        <strain evidence="9">JA234</strain>
    </source>
</reference>
<evidence type="ECO:0000259" key="7">
    <source>
        <dbReference type="Pfam" id="PF01292"/>
    </source>
</evidence>
<evidence type="ECO:0000256" key="6">
    <source>
        <dbReference type="SAM" id="Phobius"/>
    </source>
</evidence>
<keyword evidence="5 6" id="KW-0472">Membrane</keyword>
<feature type="transmembrane region" description="Helical" evidence="6">
    <location>
        <begin position="42"/>
        <end position="59"/>
    </location>
</feature>
<dbReference type="PANTHER" id="PTHR30485">
    <property type="entry name" value="NI/FE-HYDROGENASE 1 B-TYPE CYTOCHROME SUBUNIT"/>
    <property type="match status" value="1"/>
</dbReference>
<dbReference type="RefSeq" id="WP_097031706.1">
    <property type="nucleotide sequence ID" value="NZ_OAOQ01000023.1"/>
</dbReference>
<name>A0A285D3W0_9RHOB</name>
<protein>
    <submittedName>
        <fullName evidence="8">Cytochrome b</fullName>
    </submittedName>
</protein>
<dbReference type="GO" id="GO:0009055">
    <property type="term" value="F:electron transfer activity"/>
    <property type="evidence" value="ECO:0007669"/>
    <property type="project" value="InterPro"/>
</dbReference>
<keyword evidence="4 6" id="KW-1133">Transmembrane helix</keyword>
<evidence type="ECO:0000256" key="5">
    <source>
        <dbReference type="ARBA" id="ARBA00023136"/>
    </source>
</evidence>
<dbReference type="SUPFAM" id="SSF81342">
    <property type="entry name" value="Transmembrane di-heme cytochromes"/>
    <property type="match status" value="1"/>
</dbReference>
<evidence type="ECO:0000256" key="4">
    <source>
        <dbReference type="ARBA" id="ARBA00022989"/>
    </source>
</evidence>
<evidence type="ECO:0000256" key="2">
    <source>
        <dbReference type="ARBA" id="ARBA00022475"/>
    </source>
</evidence>
<dbReference type="GO" id="GO:0005886">
    <property type="term" value="C:plasma membrane"/>
    <property type="evidence" value="ECO:0007669"/>
    <property type="project" value="UniProtKB-SubCell"/>
</dbReference>
<evidence type="ECO:0000313" key="9">
    <source>
        <dbReference type="Proteomes" id="UP000219467"/>
    </source>
</evidence>
<dbReference type="EMBL" id="OAOQ01000023">
    <property type="protein sequence ID" value="SNX74504.1"/>
    <property type="molecule type" value="Genomic_DNA"/>
</dbReference>
<dbReference type="Gene3D" id="1.20.950.20">
    <property type="entry name" value="Transmembrane di-heme cytochromes, Chain C"/>
    <property type="match status" value="1"/>
</dbReference>
<dbReference type="InterPro" id="IPR051542">
    <property type="entry name" value="Hydrogenase_cytochrome"/>
</dbReference>
<evidence type="ECO:0000313" key="8">
    <source>
        <dbReference type="EMBL" id="SNX74504.1"/>
    </source>
</evidence>
<keyword evidence="2" id="KW-1003">Cell membrane</keyword>
<dbReference type="PANTHER" id="PTHR30485:SF2">
    <property type="entry name" value="BLL0597 PROTEIN"/>
    <property type="match status" value="1"/>
</dbReference>
<evidence type="ECO:0000256" key="3">
    <source>
        <dbReference type="ARBA" id="ARBA00022692"/>
    </source>
</evidence>
<feature type="transmembrane region" description="Helical" evidence="6">
    <location>
        <begin position="92"/>
        <end position="115"/>
    </location>
</feature>
<comment type="subcellular location">
    <subcellularLocation>
        <location evidence="1">Cell membrane</location>
        <topology evidence="1">Multi-pass membrane protein</topology>
    </subcellularLocation>
</comment>
<gene>
    <name evidence="8" type="ORF">SAMN05878503_12312</name>
</gene>
<accession>A0A285D3W0</accession>
<feature type="domain" description="Cytochrome b561 bacterial/Ni-hydrogenase" evidence="7">
    <location>
        <begin position="4"/>
        <end position="186"/>
    </location>
</feature>
<dbReference type="OrthoDB" id="196472at2"/>
<dbReference type="Proteomes" id="UP000219467">
    <property type="component" value="Unassembled WGS sequence"/>
</dbReference>